<proteinExistence type="predicted"/>
<evidence type="ECO:0000313" key="2">
    <source>
        <dbReference type="Proteomes" id="UP000499080"/>
    </source>
</evidence>
<accession>A0A4Y2SS95</accession>
<organism evidence="1 2">
    <name type="scientific">Araneus ventricosus</name>
    <name type="common">Orbweaver spider</name>
    <name type="synonym">Epeira ventricosa</name>
    <dbReference type="NCBI Taxonomy" id="182803"/>
    <lineage>
        <taxon>Eukaryota</taxon>
        <taxon>Metazoa</taxon>
        <taxon>Ecdysozoa</taxon>
        <taxon>Arthropoda</taxon>
        <taxon>Chelicerata</taxon>
        <taxon>Arachnida</taxon>
        <taxon>Araneae</taxon>
        <taxon>Araneomorphae</taxon>
        <taxon>Entelegynae</taxon>
        <taxon>Araneoidea</taxon>
        <taxon>Araneidae</taxon>
        <taxon>Araneus</taxon>
    </lineage>
</organism>
<name>A0A4Y2SS95_ARAVE</name>
<dbReference type="EMBL" id="BGPR01023795">
    <property type="protein sequence ID" value="GBN91248.1"/>
    <property type="molecule type" value="Genomic_DNA"/>
</dbReference>
<gene>
    <name evidence="1" type="ORF">AVEN_212502_1</name>
</gene>
<sequence length="112" mass="12385">MLFQNDLGELACSRSLTWTVIRLATGPLDCGQNCQRAASDRSTAVVGKQFLFLRFVHLSDSGADSQNLSTVIERGFNTNWALWNGFVRPVPPFLYHPAGCGSNRWLLSLISP</sequence>
<keyword evidence="2" id="KW-1185">Reference proteome</keyword>
<dbReference type="AlphaFoldDB" id="A0A4Y2SS95"/>
<protein>
    <submittedName>
        <fullName evidence="1">Uncharacterized protein</fullName>
    </submittedName>
</protein>
<comment type="caution">
    <text evidence="1">The sequence shown here is derived from an EMBL/GenBank/DDBJ whole genome shotgun (WGS) entry which is preliminary data.</text>
</comment>
<reference evidence="1 2" key="1">
    <citation type="journal article" date="2019" name="Sci. Rep.">
        <title>Orb-weaving spider Araneus ventricosus genome elucidates the spidroin gene catalogue.</title>
        <authorList>
            <person name="Kono N."/>
            <person name="Nakamura H."/>
            <person name="Ohtoshi R."/>
            <person name="Moran D.A.P."/>
            <person name="Shinohara A."/>
            <person name="Yoshida Y."/>
            <person name="Fujiwara M."/>
            <person name="Mori M."/>
            <person name="Tomita M."/>
            <person name="Arakawa K."/>
        </authorList>
    </citation>
    <scope>NUCLEOTIDE SEQUENCE [LARGE SCALE GENOMIC DNA]</scope>
</reference>
<dbReference type="Proteomes" id="UP000499080">
    <property type="component" value="Unassembled WGS sequence"/>
</dbReference>
<evidence type="ECO:0000313" key="1">
    <source>
        <dbReference type="EMBL" id="GBN91248.1"/>
    </source>
</evidence>